<sequence>MATGVGVSSAPLVSPTTTMYPGPPPPYSYQTTSAPPAPRNNEKEQSQPQPPRQSLPSIHEALGNDNPLPYPGPASSPQHAPPPPLSTNLISRPSNDGPTGPPNPFSNNSTSTPFLHSQPGQAGQLPGEASRSSLASVTTQDSRKQSLPSLSSGKSPTQSSNTAATSVSTSQTSASYEYSAPAPASTMASPNGYPPYPQSYSYQSQPPTSQPASYDSRAYVGGGPWKPGTAEPPRVDDAQRGLVSRPIATTQPHSDSVKRQLDGYDVETSLNEIIDISTRTLDFARHYAARAHQTQRSGPILGSLPSVHEVDDLLQLQQRSQEALLRIRAAVLNQEHALAEQRAQRQVYKSDNGYEEEHVPMYQEDFKGGGGFAGADAKKRRGVSPFHDGLLTNASF</sequence>
<protein>
    <submittedName>
        <fullName evidence="2">Sexual development transcription factor NsdD</fullName>
    </submittedName>
</protein>
<feature type="compositionally biased region" description="Polar residues" evidence="1">
    <location>
        <begin position="130"/>
        <end position="156"/>
    </location>
</feature>
<feature type="compositionally biased region" description="Low complexity" evidence="1">
    <location>
        <begin position="157"/>
        <end position="190"/>
    </location>
</feature>
<keyword evidence="3" id="KW-1185">Reference proteome</keyword>
<feature type="compositionally biased region" description="Polar residues" evidence="1">
    <location>
        <begin position="105"/>
        <end position="121"/>
    </location>
</feature>
<dbReference type="AlphaFoldDB" id="A0A0F4Z1Y1"/>
<dbReference type="STRING" id="1408163.A0A0F4Z1Y1"/>
<comment type="caution">
    <text evidence="2">The sequence shown here is derived from an EMBL/GenBank/DDBJ whole genome shotgun (WGS) entry which is preliminary data.</text>
</comment>
<evidence type="ECO:0000313" key="3">
    <source>
        <dbReference type="Proteomes" id="UP000053958"/>
    </source>
</evidence>
<proteinExistence type="predicted"/>
<evidence type="ECO:0000313" key="2">
    <source>
        <dbReference type="EMBL" id="KKA24360.1"/>
    </source>
</evidence>
<feature type="region of interest" description="Disordered" evidence="1">
    <location>
        <begin position="1"/>
        <end position="236"/>
    </location>
</feature>
<feature type="compositionally biased region" description="Polar residues" evidence="1">
    <location>
        <begin position="86"/>
        <end position="97"/>
    </location>
</feature>
<dbReference type="RefSeq" id="XP_013330972.1">
    <property type="nucleotide sequence ID" value="XM_013475518.1"/>
</dbReference>
<gene>
    <name evidence="2" type="ORF">T310_1600</name>
</gene>
<reference evidence="2 3" key="1">
    <citation type="submission" date="2015-04" db="EMBL/GenBank/DDBJ databases">
        <authorList>
            <person name="Heijne W.H."/>
            <person name="Fedorova N.D."/>
            <person name="Nierman W.C."/>
            <person name="Vollebregt A.W."/>
            <person name="Zhao Z."/>
            <person name="Wu L."/>
            <person name="Kumar M."/>
            <person name="Stam H."/>
            <person name="van den Berg M.A."/>
            <person name="Pel H.J."/>
        </authorList>
    </citation>
    <scope>NUCLEOTIDE SEQUENCE [LARGE SCALE GENOMIC DNA]</scope>
    <source>
        <strain evidence="2 3">CBS 393.64</strain>
    </source>
</reference>
<feature type="compositionally biased region" description="Pro residues" evidence="1">
    <location>
        <begin position="68"/>
        <end position="85"/>
    </location>
</feature>
<dbReference type="Proteomes" id="UP000053958">
    <property type="component" value="Unassembled WGS sequence"/>
</dbReference>
<dbReference type="OrthoDB" id="2162994at2759"/>
<name>A0A0F4Z1Y1_RASE3</name>
<dbReference type="GeneID" id="25313951"/>
<organism evidence="2 3">
    <name type="scientific">Rasamsonia emersonii (strain ATCC 16479 / CBS 393.64 / IMI 116815)</name>
    <dbReference type="NCBI Taxonomy" id="1408163"/>
    <lineage>
        <taxon>Eukaryota</taxon>
        <taxon>Fungi</taxon>
        <taxon>Dikarya</taxon>
        <taxon>Ascomycota</taxon>
        <taxon>Pezizomycotina</taxon>
        <taxon>Eurotiomycetes</taxon>
        <taxon>Eurotiomycetidae</taxon>
        <taxon>Eurotiales</taxon>
        <taxon>Trichocomaceae</taxon>
        <taxon>Rasamsonia</taxon>
    </lineage>
</organism>
<accession>A0A0F4Z1Y1</accession>
<evidence type="ECO:0000256" key="1">
    <source>
        <dbReference type="SAM" id="MobiDB-lite"/>
    </source>
</evidence>
<dbReference type="EMBL" id="LASV01000064">
    <property type="protein sequence ID" value="KKA24360.1"/>
    <property type="molecule type" value="Genomic_DNA"/>
</dbReference>
<feature type="compositionally biased region" description="Low complexity" evidence="1">
    <location>
        <begin position="198"/>
        <end position="211"/>
    </location>
</feature>